<dbReference type="EMBL" id="JAIMBW010000001">
    <property type="protein sequence ID" value="MBY4891555.1"/>
    <property type="molecule type" value="Genomic_DNA"/>
</dbReference>
<evidence type="ECO:0000313" key="2">
    <source>
        <dbReference type="EMBL" id="QXL88343.1"/>
    </source>
</evidence>
<sequence>MRNPCPAAWAGDGDCDEPNGLNLCAWGTDPIDCSNPNANYGAGAGFSAGAYVAQTPAPVPVPIPQPIPQPVPAACPYTNDGDCDEPNGLNLCEWGSDRNDCSNPNSNYGSGAGYFAGIYANGQQPTPTPQPVPQPVPGGGAMTAVSPGAFVHGGGGGYSGCPNYTIGRTAFGQATMYAGQGSYRVPRITAGGRFPLTNCFPGTGWRGYTITRPDFRFFYQGVSSTNRLTFQLTSNRVDTVLLINTPDGQWFFNDDSNGTFNSTLTFSPVLQGQYDIWAGAYNNSSNNPAELWIYE</sequence>
<dbReference type="Proteomes" id="UP000693972">
    <property type="component" value="Unassembled WGS sequence"/>
</dbReference>
<gene>
    <name evidence="1" type="ORF">KUL25_02105</name>
    <name evidence="2" type="ORF">KUL25_02110</name>
</gene>
<name>A0A975YGE4_9RHOB</name>
<keyword evidence="3" id="KW-1185">Reference proteome</keyword>
<evidence type="ECO:0000313" key="3">
    <source>
        <dbReference type="Proteomes" id="UP000693972"/>
    </source>
</evidence>
<evidence type="ECO:0000313" key="1">
    <source>
        <dbReference type="EMBL" id="MBY4891555.1"/>
    </source>
</evidence>
<dbReference type="AlphaFoldDB" id="A0A975YGE4"/>
<reference evidence="2 3" key="1">
    <citation type="submission" date="2021-07" db="EMBL/GenBank/DDBJ databases">
        <title>Karlodiniumbacter phycospheric gen. nov., sp. nov., a phycosphere bacterium isolated from karlodinium veneficum.</title>
        <authorList>
            <person name="Peng Y."/>
            <person name="Jiang L."/>
            <person name="Lee J."/>
        </authorList>
    </citation>
    <scope>NUCLEOTIDE SEQUENCE</scope>
    <source>
        <strain evidence="2 3">N5</strain>
    </source>
</reference>
<dbReference type="EMBL" id="CP078073">
    <property type="protein sequence ID" value="QXL88343.1"/>
    <property type="molecule type" value="Genomic_DNA"/>
</dbReference>
<proteinExistence type="predicted"/>
<evidence type="ECO:0008006" key="4">
    <source>
        <dbReference type="Google" id="ProtNLM"/>
    </source>
</evidence>
<protein>
    <recommendedName>
        <fullName evidence="4">Peptidase C-terminal archaeal/bacterial domain-containing protein</fullName>
    </recommendedName>
</protein>
<accession>A0A975YGE4</accession>
<organism evidence="2">
    <name type="scientific">Gymnodinialimonas phycosphaerae</name>
    <dbReference type="NCBI Taxonomy" id="2841589"/>
    <lineage>
        <taxon>Bacteria</taxon>
        <taxon>Pseudomonadati</taxon>
        <taxon>Pseudomonadota</taxon>
        <taxon>Alphaproteobacteria</taxon>
        <taxon>Rhodobacterales</taxon>
        <taxon>Paracoccaceae</taxon>
        <taxon>Gymnodinialimonas</taxon>
    </lineage>
</organism>
<dbReference type="RefSeq" id="WP_257891416.1">
    <property type="nucleotide sequence ID" value="NZ_JAIMBW010000001.1"/>
</dbReference>